<dbReference type="Pfam" id="PF00270">
    <property type="entry name" value="DEAD"/>
    <property type="match status" value="1"/>
</dbReference>
<evidence type="ECO:0000256" key="4">
    <source>
        <dbReference type="ARBA" id="ARBA00022840"/>
    </source>
</evidence>
<feature type="non-terminal residue" evidence="6">
    <location>
        <position position="67"/>
    </location>
</feature>
<dbReference type="InterPro" id="IPR011545">
    <property type="entry name" value="DEAD/DEAH_box_helicase_dom"/>
</dbReference>
<dbReference type="AlphaFoldDB" id="J9FGP0"/>
<evidence type="ECO:0000256" key="1">
    <source>
        <dbReference type="ARBA" id="ARBA00022741"/>
    </source>
</evidence>
<keyword evidence="1" id="KW-0547">Nucleotide-binding</keyword>
<sequence length="67" mass="7573">MYFTDLDLNEDLLDALYDMRFDVCTPIQEQCIPHILEGRDVIGIAQTGTGKTAAYLLPLLTLLREQS</sequence>
<dbReference type="GO" id="GO:0003724">
    <property type="term" value="F:RNA helicase activity"/>
    <property type="evidence" value="ECO:0007669"/>
    <property type="project" value="InterPro"/>
</dbReference>
<evidence type="ECO:0000313" key="6">
    <source>
        <dbReference type="EMBL" id="EJW94056.1"/>
    </source>
</evidence>
<keyword evidence="4" id="KW-0067">ATP-binding</keyword>
<comment type="caution">
    <text evidence="6">The sequence shown here is derived from an EMBL/GenBank/DDBJ whole genome shotgun (WGS) entry which is preliminary data.</text>
</comment>
<evidence type="ECO:0000256" key="3">
    <source>
        <dbReference type="ARBA" id="ARBA00022806"/>
    </source>
</evidence>
<name>J9FGP0_9ZZZZ</name>
<dbReference type="EMBL" id="AMCI01006598">
    <property type="protein sequence ID" value="EJW94056.1"/>
    <property type="molecule type" value="Genomic_DNA"/>
</dbReference>
<accession>J9FGP0</accession>
<organism evidence="6">
    <name type="scientific">gut metagenome</name>
    <dbReference type="NCBI Taxonomy" id="749906"/>
    <lineage>
        <taxon>unclassified sequences</taxon>
        <taxon>metagenomes</taxon>
        <taxon>organismal metagenomes</taxon>
    </lineage>
</organism>
<evidence type="ECO:0000259" key="5">
    <source>
        <dbReference type="PROSITE" id="PS51195"/>
    </source>
</evidence>
<dbReference type="PROSITE" id="PS51195">
    <property type="entry name" value="Q_MOTIF"/>
    <property type="match status" value="1"/>
</dbReference>
<dbReference type="InterPro" id="IPR014014">
    <property type="entry name" value="RNA_helicase_DEAD_Q_motif"/>
</dbReference>
<dbReference type="GO" id="GO:0005524">
    <property type="term" value="F:ATP binding"/>
    <property type="evidence" value="ECO:0007669"/>
    <property type="project" value="UniProtKB-KW"/>
</dbReference>
<keyword evidence="2" id="KW-0378">Hydrolase</keyword>
<dbReference type="InterPro" id="IPR050079">
    <property type="entry name" value="DEAD_box_RNA_helicase"/>
</dbReference>
<keyword evidence="3 6" id="KW-0347">Helicase</keyword>
<dbReference type="SUPFAM" id="SSF52540">
    <property type="entry name" value="P-loop containing nucleoside triphosphate hydrolases"/>
    <property type="match status" value="1"/>
</dbReference>
<proteinExistence type="predicted"/>
<dbReference type="GO" id="GO:0005829">
    <property type="term" value="C:cytosol"/>
    <property type="evidence" value="ECO:0007669"/>
    <property type="project" value="TreeGrafter"/>
</dbReference>
<evidence type="ECO:0000256" key="2">
    <source>
        <dbReference type="ARBA" id="ARBA00022801"/>
    </source>
</evidence>
<dbReference type="GO" id="GO:0016787">
    <property type="term" value="F:hydrolase activity"/>
    <property type="evidence" value="ECO:0007669"/>
    <property type="project" value="UniProtKB-KW"/>
</dbReference>
<dbReference type="Gene3D" id="3.40.50.300">
    <property type="entry name" value="P-loop containing nucleotide triphosphate hydrolases"/>
    <property type="match status" value="1"/>
</dbReference>
<feature type="domain" description="DEAD-box RNA helicase Q" evidence="5">
    <location>
        <begin position="1"/>
        <end position="29"/>
    </location>
</feature>
<dbReference type="InterPro" id="IPR027417">
    <property type="entry name" value="P-loop_NTPase"/>
</dbReference>
<gene>
    <name evidence="6" type="ORF">EVA_17838</name>
</gene>
<dbReference type="PANTHER" id="PTHR47959">
    <property type="entry name" value="ATP-DEPENDENT RNA HELICASE RHLE-RELATED"/>
    <property type="match status" value="1"/>
</dbReference>
<reference evidence="6" key="1">
    <citation type="journal article" date="2012" name="PLoS ONE">
        <title>Gene sets for utilization of primary and secondary nutrition supplies in the distal gut of endangered iberian lynx.</title>
        <authorList>
            <person name="Alcaide M."/>
            <person name="Messina E."/>
            <person name="Richter M."/>
            <person name="Bargiela R."/>
            <person name="Peplies J."/>
            <person name="Huws S.A."/>
            <person name="Newbold C.J."/>
            <person name="Golyshin P.N."/>
            <person name="Simon M.A."/>
            <person name="Lopez G."/>
            <person name="Yakimov M.M."/>
            <person name="Ferrer M."/>
        </authorList>
    </citation>
    <scope>NUCLEOTIDE SEQUENCE</scope>
</reference>
<protein>
    <submittedName>
        <fullName evidence="6">Protein containing DNA/RNA helicase, DEAD/DEAH box type</fullName>
    </submittedName>
</protein>
<dbReference type="PANTHER" id="PTHR47959:SF13">
    <property type="entry name" value="ATP-DEPENDENT RNA HELICASE RHLE"/>
    <property type="match status" value="1"/>
</dbReference>
<dbReference type="GO" id="GO:0003676">
    <property type="term" value="F:nucleic acid binding"/>
    <property type="evidence" value="ECO:0007669"/>
    <property type="project" value="InterPro"/>
</dbReference>